<gene>
    <name evidence="1" type="ORF">G7K_6658-t1</name>
</gene>
<keyword evidence="2" id="KW-1185">Reference proteome</keyword>
<reference evidence="1 2" key="1">
    <citation type="journal article" date="2011" name="J. Gen. Appl. Microbiol.">
        <title>Draft genome sequencing of the enigmatic yeast Saitoella complicata.</title>
        <authorList>
            <person name="Nishida H."/>
            <person name="Hamamoto M."/>
            <person name="Sugiyama J."/>
        </authorList>
    </citation>
    <scope>NUCLEOTIDE SEQUENCE [LARGE SCALE GENOMIC DNA]</scope>
    <source>
        <strain evidence="1 2">NRRL Y-17804</strain>
    </source>
</reference>
<organism evidence="1 2">
    <name type="scientific">Saitoella complicata (strain BCRC 22490 / CBS 7301 / JCM 7358 / NBRC 10748 / NRRL Y-17804)</name>
    <dbReference type="NCBI Taxonomy" id="698492"/>
    <lineage>
        <taxon>Eukaryota</taxon>
        <taxon>Fungi</taxon>
        <taxon>Dikarya</taxon>
        <taxon>Ascomycota</taxon>
        <taxon>Taphrinomycotina</taxon>
        <taxon>Taphrinomycotina incertae sedis</taxon>
        <taxon>Saitoella</taxon>
    </lineage>
</organism>
<accession>A0A0E9NT48</accession>
<reference evidence="1 2" key="3">
    <citation type="journal article" date="2015" name="Genome Announc.">
        <title>Draft Genome Sequence of the Archiascomycetous Yeast Saitoella complicata.</title>
        <authorList>
            <person name="Yamauchi K."/>
            <person name="Kondo S."/>
            <person name="Hamamoto M."/>
            <person name="Takahashi Y."/>
            <person name="Ogura Y."/>
            <person name="Hayashi T."/>
            <person name="Nishida H."/>
        </authorList>
    </citation>
    <scope>NUCLEOTIDE SEQUENCE [LARGE SCALE GENOMIC DNA]</scope>
    <source>
        <strain evidence="1 2">NRRL Y-17804</strain>
    </source>
</reference>
<comment type="caution">
    <text evidence="1">The sequence shown here is derived from an EMBL/GenBank/DDBJ whole genome shotgun (WGS) entry which is preliminary data.</text>
</comment>
<sequence>MVELFIPASQSAVATRLLSLGSYRLRSRGGWLGLWDPAEDGSGIAPHLRITTRVTGSSSSVQRARERVSLDRLTDQRVSTVVRDRRRTTIFLIYSEETLIARCVDNVDVRWSLMFWAGPCARKFGGWAPALPGTGLANDRPPKANDELSIAAMQNFRQNGHGDRRWRWLTPDPI</sequence>
<name>A0A0E9NT48_SAICN</name>
<protein>
    <submittedName>
        <fullName evidence="1">Uncharacterized protein</fullName>
    </submittedName>
</protein>
<dbReference type="EMBL" id="BACD03000075">
    <property type="protein sequence ID" value="GAO52585.1"/>
    <property type="molecule type" value="Genomic_DNA"/>
</dbReference>
<evidence type="ECO:0000313" key="2">
    <source>
        <dbReference type="Proteomes" id="UP000033140"/>
    </source>
</evidence>
<reference evidence="1 2" key="2">
    <citation type="journal article" date="2014" name="J. Gen. Appl. Microbiol.">
        <title>The early diverging ascomycetous budding yeast Saitoella complicata has three histone deacetylases belonging to the Clr6, Hos2, and Rpd3 lineages.</title>
        <authorList>
            <person name="Nishida H."/>
            <person name="Matsumoto T."/>
            <person name="Kondo S."/>
            <person name="Hamamoto M."/>
            <person name="Yoshikawa H."/>
        </authorList>
    </citation>
    <scope>NUCLEOTIDE SEQUENCE [LARGE SCALE GENOMIC DNA]</scope>
    <source>
        <strain evidence="1 2">NRRL Y-17804</strain>
    </source>
</reference>
<evidence type="ECO:0000313" key="1">
    <source>
        <dbReference type="EMBL" id="GAO52585.1"/>
    </source>
</evidence>
<dbReference type="Proteomes" id="UP000033140">
    <property type="component" value="Unassembled WGS sequence"/>
</dbReference>
<dbReference type="AlphaFoldDB" id="A0A0E9NT48"/>
<proteinExistence type="predicted"/>